<evidence type="ECO:0000313" key="3">
    <source>
        <dbReference type="Proteomes" id="UP000284476"/>
    </source>
</evidence>
<dbReference type="SUPFAM" id="SSF53850">
    <property type="entry name" value="Periplasmic binding protein-like II"/>
    <property type="match status" value="1"/>
</dbReference>
<evidence type="ECO:0000313" key="2">
    <source>
        <dbReference type="EMBL" id="RWR16259.1"/>
    </source>
</evidence>
<gene>
    <name evidence="2" type="ORF">D2T30_22125</name>
</gene>
<dbReference type="Gene3D" id="3.40.190.10">
    <property type="entry name" value="Periplasmic binding protein-like II"/>
    <property type="match status" value="2"/>
</dbReference>
<keyword evidence="1" id="KW-0732">Signal</keyword>
<protein>
    <submittedName>
        <fullName evidence="2">Extracellular solute-binding protein</fullName>
    </submittedName>
</protein>
<comment type="caution">
    <text evidence="2">The sequence shown here is derived from an EMBL/GenBank/DDBJ whole genome shotgun (WGS) entry which is preliminary data.</text>
</comment>
<sequence>MKKSMKRGTVTRRGALRTLAAGAAAGLGGTLGAPMIWAQTIRDVTLMHVGPAYSIFPDIAAKASADLGFKVEMQNAWTDAIMARVLGQPDTIDIADLEFWALQRIWRAQKLQPIETAKIANWDKITPLFREGVNFDGSPMSRQGTLPFKVQYVAAMGDKTFAAGPTGLATMMPTIFNADTLGLRPDLVGRPLESWAELLSPDFRGKTALINVPQIGIMDAAMALEAKGEVTYADKGNMTRAEIDQTIAALIALKKQGHFRAFWSSFDESVNYMASGEVLIQSMWSPAVTAVRARGVNCEYKGLKEGYRGWGNGLALMRHLDGLRRDAAIEYLNWMLTGPYGAFVARQGYYSSVPETTQAALSPAEWDYWYGGKPAATEIKDPFGAVMEQPGRIRDGGSFEARVGNIRCWNTTMDEGEYLVKRWNEFVAS</sequence>
<dbReference type="AlphaFoldDB" id="A0A443J785"/>
<proteinExistence type="predicted"/>
<accession>A0A443J785</accession>
<evidence type="ECO:0000256" key="1">
    <source>
        <dbReference type="ARBA" id="ARBA00022729"/>
    </source>
</evidence>
<dbReference type="PANTHER" id="PTHR30222">
    <property type="entry name" value="SPERMIDINE/PUTRESCINE-BINDING PERIPLASMIC PROTEIN"/>
    <property type="match status" value="1"/>
</dbReference>
<dbReference type="InterPro" id="IPR006059">
    <property type="entry name" value="SBP"/>
</dbReference>
<dbReference type="InterPro" id="IPR006311">
    <property type="entry name" value="TAT_signal"/>
</dbReference>
<organism evidence="2 3">
    <name type="scientific">Paenirhodobacter populi</name>
    <dbReference type="NCBI Taxonomy" id="2306993"/>
    <lineage>
        <taxon>Bacteria</taxon>
        <taxon>Pseudomonadati</taxon>
        <taxon>Pseudomonadota</taxon>
        <taxon>Alphaproteobacteria</taxon>
        <taxon>Rhodobacterales</taxon>
        <taxon>Rhodobacter group</taxon>
        <taxon>Paenirhodobacter</taxon>
    </lineage>
</organism>
<reference evidence="2 3" key="2">
    <citation type="submission" date="2019-01" db="EMBL/GenBank/DDBJ databases">
        <authorList>
            <person name="Li Y."/>
        </authorList>
    </citation>
    <scope>NUCLEOTIDE SEQUENCE [LARGE SCALE GENOMIC DNA]</scope>
    <source>
        <strain evidence="2 3">SK2B-1</strain>
    </source>
</reference>
<dbReference type="PANTHER" id="PTHR30222:SF17">
    <property type="entry name" value="SPERMIDINE_PUTRESCINE-BINDING PERIPLASMIC PROTEIN"/>
    <property type="match status" value="1"/>
</dbReference>
<reference evidence="2 3" key="1">
    <citation type="submission" date="2019-01" db="EMBL/GenBank/DDBJ databases">
        <title>Sinorhodobacter populi sp. nov. isolated from the symptomatic bark tissue of Populus euramericana canker.</title>
        <authorList>
            <person name="Xu G."/>
        </authorList>
    </citation>
    <scope>NUCLEOTIDE SEQUENCE [LARGE SCALE GENOMIC DNA]</scope>
    <source>
        <strain evidence="2 3">SK2B-1</strain>
    </source>
</reference>
<dbReference type="Pfam" id="PF13416">
    <property type="entry name" value="SBP_bac_8"/>
    <property type="match status" value="1"/>
</dbReference>
<dbReference type="Proteomes" id="UP000284476">
    <property type="component" value="Unassembled WGS sequence"/>
</dbReference>
<dbReference type="EMBL" id="SAUZ01000048">
    <property type="protein sequence ID" value="RWR16259.1"/>
    <property type="molecule type" value="Genomic_DNA"/>
</dbReference>
<dbReference type="PROSITE" id="PS51318">
    <property type="entry name" value="TAT"/>
    <property type="match status" value="1"/>
</dbReference>
<name>A0A443J785_9RHOB</name>